<organism evidence="2 3">
    <name type="scientific">Wickerhamiella sorbophila</name>
    <dbReference type="NCBI Taxonomy" id="45607"/>
    <lineage>
        <taxon>Eukaryota</taxon>
        <taxon>Fungi</taxon>
        <taxon>Dikarya</taxon>
        <taxon>Ascomycota</taxon>
        <taxon>Saccharomycotina</taxon>
        <taxon>Dipodascomycetes</taxon>
        <taxon>Dipodascales</taxon>
        <taxon>Trichomonascaceae</taxon>
        <taxon>Wickerhamiella</taxon>
    </lineage>
</organism>
<dbReference type="SMART" id="SM00513">
    <property type="entry name" value="SAP"/>
    <property type="match status" value="1"/>
</dbReference>
<dbReference type="PANTHER" id="PTHR14134:SF2">
    <property type="entry name" value="E3 UBIQUITIN-PROTEIN LIGASE RAD18"/>
    <property type="match status" value="1"/>
</dbReference>
<sequence>MPRCPICWKETTIAQLKVNIAVSDATEAWTRARQYVAELESGSIACDVDRMDQDQPVTSKRKALPDNTGVCPICSAVLPLEELQSTHVDTCLRRQERVKEPAVPRKKITMPNYALLSEAKLKKTLLDAGLSTKGNKQRLQSRVVQSKG</sequence>
<dbReference type="Proteomes" id="UP000238350">
    <property type="component" value="Unassembled WGS sequence"/>
</dbReference>
<dbReference type="OrthoDB" id="9049620at2759"/>
<dbReference type="InterPro" id="IPR039577">
    <property type="entry name" value="Rad18"/>
</dbReference>
<dbReference type="GeneID" id="36517212"/>
<dbReference type="InterPro" id="IPR003034">
    <property type="entry name" value="SAP_dom"/>
</dbReference>
<feature type="domain" description="SAP" evidence="1">
    <location>
        <begin position="113"/>
        <end position="147"/>
    </location>
</feature>
<reference evidence="2 3" key="1">
    <citation type="submission" date="2017-04" db="EMBL/GenBank/DDBJ databases">
        <title>Genome sequencing of [Candida] sorbophila.</title>
        <authorList>
            <person name="Ahn J.O."/>
        </authorList>
    </citation>
    <scope>NUCLEOTIDE SEQUENCE [LARGE SCALE GENOMIC DNA]</scope>
    <source>
        <strain evidence="2 3">DS02</strain>
    </source>
</reference>
<dbReference type="PROSITE" id="PS50800">
    <property type="entry name" value="SAP"/>
    <property type="match status" value="1"/>
</dbReference>
<dbReference type="GO" id="GO:0006301">
    <property type="term" value="P:DNA damage tolerance"/>
    <property type="evidence" value="ECO:0007669"/>
    <property type="project" value="InterPro"/>
</dbReference>
<dbReference type="GO" id="GO:0097505">
    <property type="term" value="C:Rad6-Rad18 complex"/>
    <property type="evidence" value="ECO:0007669"/>
    <property type="project" value="TreeGrafter"/>
</dbReference>
<dbReference type="GO" id="GO:0061630">
    <property type="term" value="F:ubiquitin protein ligase activity"/>
    <property type="evidence" value="ECO:0007669"/>
    <property type="project" value="InterPro"/>
</dbReference>
<dbReference type="STRING" id="45607.A0A2T0FLH6"/>
<evidence type="ECO:0000313" key="3">
    <source>
        <dbReference type="Proteomes" id="UP000238350"/>
    </source>
</evidence>
<protein>
    <recommendedName>
        <fullName evidence="1">SAP domain-containing protein</fullName>
    </recommendedName>
</protein>
<dbReference type="GO" id="GO:0006513">
    <property type="term" value="P:protein monoubiquitination"/>
    <property type="evidence" value="ECO:0007669"/>
    <property type="project" value="InterPro"/>
</dbReference>
<dbReference type="PANTHER" id="PTHR14134">
    <property type="entry name" value="E3 UBIQUITIN-PROTEIN LIGASE RAD18"/>
    <property type="match status" value="1"/>
</dbReference>
<keyword evidence="3" id="KW-1185">Reference proteome</keyword>
<evidence type="ECO:0000313" key="2">
    <source>
        <dbReference type="EMBL" id="PRT55844.1"/>
    </source>
</evidence>
<gene>
    <name evidence="2" type="ORF">B9G98_03464</name>
</gene>
<evidence type="ECO:0000259" key="1">
    <source>
        <dbReference type="PROSITE" id="PS50800"/>
    </source>
</evidence>
<accession>A0A2T0FLH6</accession>
<dbReference type="GO" id="GO:0003697">
    <property type="term" value="F:single-stranded DNA binding"/>
    <property type="evidence" value="ECO:0007669"/>
    <property type="project" value="InterPro"/>
</dbReference>
<comment type="caution">
    <text evidence="2">The sequence shown here is derived from an EMBL/GenBank/DDBJ whole genome shotgun (WGS) entry which is preliminary data.</text>
</comment>
<proteinExistence type="predicted"/>
<name>A0A2T0FLH6_9ASCO</name>
<dbReference type="EMBL" id="NDIQ01000022">
    <property type="protein sequence ID" value="PRT55844.1"/>
    <property type="molecule type" value="Genomic_DNA"/>
</dbReference>
<dbReference type="AlphaFoldDB" id="A0A2T0FLH6"/>
<dbReference type="RefSeq" id="XP_024665789.1">
    <property type="nucleotide sequence ID" value="XM_024810021.1"/>
</dbReference>
<dbReference type="GO" id="GO:0005634">
    <property type="term" value="C:nucleus"/>
    <property type="evidence" value="ECO:0007669"/>
    <property type="project" value="TreeGrafter"/>
</dbReference>